<dbReference type="EMBL" id="BPRA01000032">
    <property type="protein sequence ID" value="GJE57828.1"/>
    <property type="molecule type" value="Genomic_DNA"/>
</dbReference>
<evidence type="ECO:0008006" key="4">
    <source>
        <dbReference type="Google" id="ProtNLM"/>
    </source>
</evidence>
<feature type="compositionally biased region" description="Pro residues" evidence="1">
    <location>
        <begin position="78"/>
        <end position="94"/>
    </location>
</feature>
<evidence type="ECO:0000313" key="2">
    <source>
        <dbReference type="EMBL" id="GJE57828.1"/>
    </source>
</evidence>
<keyword evidence="3" id="KW-1185">Reference proteome</keyword>
<reference evidence="2" key="1">
    <citation type="journal article" date="2021" name="Front. Microbiol.">
        <title>Comprehensive Comparative Genomics and Phenotyping of Methylobacterium Species.</title>
        <authorList>
            <person name="Alessa O."/>
            <person name="Ogura Y."/>
            <person name="Fujitani Y."/>
            <person name="Takami H."/>
            <person name="Hayashi T."/>
            <person name="Sahin N."/>
            <person name="Tani A."/>
        </authorList>
    </citation>
    <scope>NUCLEOTIDE SEQUENCE</scope>
    <source>
        <strain evidence="2">DSM 23674</strain>
    </source>
</reference>
<dbReference type="Proteomes" id="UP001055101">
    <property type="component" value="Unassembled WGS sequence"/>
</dbReference>
<feature type="compositionally biased region" description="Low complexity" evidence="1">
    <location>
        <begin position="139"/>
        <end position="153"/>
    </location>
</feature>
<feature type="compositionally biased region" description="Basic residues" evidence="1">
    <location>
        <begin position="170"/>
        <end position="179"/>
    </location>
</feature>
<protein>
    <recommendedName>
        <fullName evidence="4">DNA-binding protein</fullName>
    </recommendedName>
</protein>
<organism evidence="2 3">
    <name type="scientific">Methylobacterium thuringiense</name>
    <dbReference type="NCBI Taxonomy" id="1003091"/>
    <lineage>
        <taxon>Bacteria</taxon>
        <taxon>Pseudomonadati</taxon>
        <taxon>Pseudomonadota</taxon>
        <taxon>Alphaproteobacteria</taxon>
        <taxon>Hyphomicrobiales</taxon>
        <taxon>Methylobacteriaceae</taxon>
        <taxon>Methylobacterium</taxon>
    </lineage>
</organism>
<reference evidence="2" key="2">
    <citation type="submission" date="2021-08" db="EMBL/GenBank/DDBJ databases">
        <authorList>
            <person name="Tani A."/>
            <person name="Ola A."/>
            <person name="Ogura Y."/>
            <person name="Katsura K."/>
            <person name="Hayashi T."/>
        </authorList>
    </citation>
    <scope>NUCLEOTIDE SEQUENCE</scope>
    <source>
        <strain evidence="2">DSM 23674</strain>
    </source>
</reference>
<evidence type="ECO:0000256" key="1">
    <source>
        <dbReference type="SAM" id="MobiDB-lite"/>
    </source>
</evidence>
<accession>A0ABQ4TT50</accession>
<gene>
    <name evidence="2" type="ORF">EKPJFOCH_4349</name>
</gene>
<name>A0ABQ4TT50_9HYPH</name>
<comment type="caution">
    <text evidence="2">The sequence shown here is derived from an EMBL/GenBank/DDBJ whole genome shotgun (WGS) entry which is preliminary data.</text>
</comment>
<feature type="region of interest" description="Disordered" evidence="1">
    <location>
        <begin position="75"/>
        <end position="179"/>
    </location>
</feature>
<sequence length="179" mass="19444">MTRNRERRSFTVAAKSSGHQGFVSIPAKAPRVPQAAARKPVALDPWAVPSEAAFASVPSAPADAEPRRILPNLIAWEAPPPEPEPDVAPEPPLPRVQRVTPQGMIEGAPRPRGRPRKVPLPVEPPAPVIRTPEPAPVLAGPSVAPRAPAPVAAPRRDRPESQNLRLGERWKRRLPRSCW</sequence>
<proteinExistence type="predicted"/>
<evidence type="ECO:0000313" key="3">
    <source>
        <dbReference type="Proteomes" id="UP001055101"/>
    </source>
</evidence>
<dbReference type="RefSeq" id="WP_238232909.1">
    <property type="nucleotide sequence ID" value="NZ_BPRA01000032.1"/>
</dbReference>